<dbReference type="InterPro" id="IPR035907">
    <property type="entry name" value="Hppk_sf"/>
</dbReference>
<evidence type="ECO:0000256" key="2">
    <source>
        <dbReference type="ARBA" id="ARBA00005810"/>
    </source>
</evidence>
<evidence type="ECO:0000259" key="13">
    <source>
        <dbReference type="PROSITE" id="PS00794"/>
    </source>
</evidence>
<dbReference type="PROSITE" id="PS00794">
    <property type="entry name" value="HPPK"/>
    <property type="match status" value="1"/>
</dbReference>
<evidence type="ECO:0000256" key="10">
    <source>
        <dbReference type="ARBA" id="ARBA00029409"/>
    </source>
</evidence>
<sequence>MTPIHAFIGLGSNLDDPAAQLLRGFAALSSLEGCVLLARSSLYRSAPVGFAAQPDFVNAAALVATTLPPRRLLAALHAIEAAHGRRREFRNGPRTLDLDLLLYGGTTMDEHDLMLPHPAAHLRAFVLEPLLEIAPDCVIPGRGAARACLAALRERCLGVLETV</sequence>
<dbReference type="Gene3D" id="3.30.70.560">
    <property type="entry name" value="7,8-Dihydro-6-hydroxymethylpterin-pyrophosphokinase HPPK"/>
    <property type="match status" value="1"/>
</dbReference>
<dbReference type="AlphaFoldDB" id="A0A809R2R4"/>
<evidence type="ECO:0000256" key="1">
    <source>
        <dbReference type="ARBA" id="ARBA00005051"/>
    </source>
</evidence>
<keyword evidence="8" id="KW-0067">ATP-binding</keyword>
<dbReference type="Proteomes" id="UP000662914">
    <property type="component" value="Chromosome"/>
</dbReference>
<gene>
    <name evidence="14" type="ORF">DSYM_25890</name>
</gene>
<reference evidence="14" key="1">
    <citation type="journal article" name="DNA Res.">
        <title>The physiological potential of anammox bacteria as revealed by their core genome structure.</title>
        <authorList>
            <person name="Okubo T."/>
            <person name="Toyoda A."/>
            <person name="Fukuhara K."/>
            <person name="Uchiyama I."/>
            <person name="Harigaya Y."/>
            <person name="Kuroiwa M."/>
            <person name="Suzuki T."/>
            <person name="Murakami Y."/>
            <person name="Suwa Y."/>
            <person name="Takami H."/>
        </authorList>
    </citation>
    <scope>NUCLEOTIDE SEQUENCE</scope>
    <source>
        <strain evidence="14">317325-3</strain>
    </source>
</reference>
<dbReference type="EMBL" id="AP021857">
    <property type="protein sequence ID" value="BBO21890.1"/>
    <property type="molecule type" value="Genomic_DNA"/>
</dbReference>
<evidence type="ECO:0000256" key="9">
    <source>
        <dbReference type="ARBA" id="ARBA00022909"/>
    </source>
</evidence>
<dbReference type="UniPathway" id="UPA00077">
    <property type="reaction ID" value="UER00155"/>
</dbReference>
<keyword evidence="7 14" id="KW-0418">Kinase</keyword>
<protein>
    <recommendedName>
        <fullName evidence="4">2-amino-4-hydroxy-6-hydroxymethyldihydropteridine pyrophosphokinase</fullName>
        <ecNumber evidence="3">2.7.6.3</ecNumber>
    </recommendedName>
    <alternativeName>
        <fullName evidence="11">6-hydroxymethyl-7,8-dihydropterin pyrophosphokinase</fullName>
    </alternativeName>
    <alternativeName>
        <fullName evidence="12">7,8-dihydro-6-hydroxymethylpterin-pyrophosphokinase</fullName>
    </alternativeName>
</protein>
<dbReference type="KEGG" id="ddz:DSYM_25890"/>
<evidence type="ECO:0000256" key="6">
    <source>
        <dbReference type="ARBA" id="ARBA00022741"/>
    </source>
</evidence>
<dbReference type="PANTHER" id="PTHR43071:SF1">
    <property type="entry name" value="2-AMINO-4-HYDROXY-6-HYDROXYMETHYLDIHYDROPTERIDINE PYROPHOSPHOKINASE"/>
    <property type="match status" value="1"/>
</dbReference>
<dbReference type="GO" id="GO:0005524">
    <property type="term" value="F:ATP binding"/>
    <property type="evidence" value="ECO:0007669"/>
    <property type="project" value="UniProtKB-KW"/>
</dbReference>
<evidence type="ECO:0000256" key="3">
    <source>
        <dbReference type="ARBA" id="ARBA00013253"/>
    </source>
</evidence>
<keyword evidence="5" id="KW-0808">Transferase</keyword>
<comment type="similarity">
    <text evidence="2">Belongs to the HPPK family.</text>
</comment>
<comment type="function">
    <text evidence="10">Catalyzes the transfer of pyrophosphate from adenosine triphosphate (ATP) to 6-hydroxymethyl-7,8-dihydropterin, an enzymatic step in folate biosynthesis pathway.</text>
</comment>
<dbReference type="GO" id="GO:0016301">
    <property type="term" value="F:kinase activity"/>
    <property type="evidence" value="ECO:0007669"/>
    <property type="project" value="UniProtKB-KW"/>
</dbReference>
<feature type="domain" description="7,8-dihydro-6-hydroxymethylpterin-pyrophosphokinase" evidence="13">
    <location>
        <begin position="90"/>
        <end position="101"/>
    </location>
</feature>
<evidence type="ECO:0000256" key="8">
    <source>
        <dbReference type="ARBA" id="ARBA00022840"/>
    </source>
</evidence>
<dbReference type="SUPFAM" id="SSF55083">
    <property type="entry name" value="6-hydroxymethyl-7,8-dihydropterin pyrophosphokinase, HPPK"/>
    <property type="match status" value="1"/>
</dbReference>
<comment type="pathway">
    <text evidence="1">Cofactor biosynthesis; tetrahydrofolate biosynthesis; 2-amino-4-hydroxy-6-hydroxymethyl-7,8-dihydropteridine diphosphate from 7,8-dihydroneopterin triphosphate: step 4/4.</text>
</comment>
<name>A0A809R2R4_9PROT</name>
<keyword evidence="6" id="KW-0547">Nucleotide-binding</keyword>
<organism evidence="14 15">
    <name type="scientific">Candidatus Desulfobacillus denitrificans</name>
    <dbReference type="NCBI Taxonomy" id="2608985"/>
    <lineage>
        <taxon>Bacteria</taxon>
        <taxon>Pseudomonadati</taxon>
        <taxon>Pseudomonadota</taxon>
        <taxon>Betaproteobacteria</taxon>
        <taxon>Candidatus Desulfobacillus</taxon>
    </lineage>
</organism>
<keyword evidence="9" id="KW-0289">Folate biosynthesis</keyword>
<dbReference type="EC" id="2.7.6.3" evidence="3"/>
<evidence type="ECO:0000313" key="14">
    <source>
        <dbReference type="EMBL" id="BBO21890.1"/>
    </source>
</evidence>
<dbReference type="GO" id="GO:0003848">
    <property type="term" value="F:2-amino-4-hydroxy-6-hydroxymethyldihydropteridine diphosphokinase activity"/>
    <property type="evidence" value="ECO:0007669"/>
    <property type="project" value="UniProtKB-EC"/>
</dbReference>
<dbReference type="PANTHER" id="PTHR43071">
    <property type="entry name" value="2-AMINO-4-HYDROXY-6-HYDROXYMETHYLDIHYDROPTERIDINE PYROPHOSPHOKINASE"/>
    <property type="match status" value="1"/>
</dbReference>
<dbReference type="Pfam" id="PF01288">
    <property type="entry name" value="HPPK"/>
    <property type="match status" value="1"/>
</dbReference>
<proteinExistence type="inferred from homology"/>
<evidence type="ECO:0000256" key="12">
    <source>
        <dbReference type="ARBA" id="ARBA00033413"/>
    </source>
</evidence>
<dbReference type="GO" id="GO:0046656">
    <property type="term" value="P:folic acid biosynthetic process"/>
    <property type="evidence" value="ECO:0007669"/>
    <property type="project" value="UniProtKB-KW"/>
</dbReference>
<dbReference type="CDD" id="cd00483">
    <property type="entry name" value="HPPK"/>
    <property type="match status" value="1"/>
</dbReference>
<evidence type="ECO:0000313" key="15">
    <source>
        <dbReference type="Proteomes" id="UP000662914"/>
    </source>
</evidence>
<evidence type="ECO:0000256" key="5">
    <source>
        <dbReference type="ARBA" id="ARBA00022679"/>
    </source>
</evidence>
<accession>A0A809R2R4</accession>
<evidence type="ECO:0000256" key="11">
    <source>
        <dbReference type="ARBA" id="ARBA00029766"/>
    </source>
</evidence>
<evidence type="ECO:0000256" key="7">
    <source>
        <dbReference type="ARBA" id="ARBA00022777"/>
    </source>
</evidence>
<dbReference type="GO" id="GO:0046654">
    <property type="term" value="P:tetrahydrofolate biosynthetic process"/>
    <property type="evidence" value="ECO:0007669"/>
    <property type="project" value="UniProtKB-UniPathway"/>
</dbReference>
<evidence type="ECO:0000256" key="4">
    <source>
        <dbReference type="ARBA" id="ARBA00016218"/>
    </source>
</evidence>
<dbReference type="NCBIfam" id="TIGR01498">
    <property type="entry name" value="folK"/>
    <property type="match status" value="1"/>
</dbReference>
<dbReference type="InterPro" id="IPR000550">
    <property type="entry name" value="Hppk"/>
</dbReference>